<dbReference type="InterPro" id="IPR012664">
    <property type="entry name" value="CHP02452"/>
</dbReference>
<dbReference type="PIRSF" id="PIRSF014899">
    <property type="entry name" value="UCP014899"/>
    <property type="match status" value="1"/>
</dbReference>
<dbReference type="PANTHER" id="PTHR35596:SF1">
    <property type="entry name" value="MICROBIAL-TYPE PARG CATALYTIC DOMAIN-CONTAINING PROTEIN"/>
    <property type="match status" value="1"/>
</dbReference>
<feature type="domain" description="Microbial-type PARG catalytic" evidence="1">
    <location>
        <begin position="12"/>
        <end position="168"/>
    </location>
</feature>
<dbReference type="NCBIfam" id="TIGR02452">
    <property type="entry name" value="TIGR02452 family protein"/>
    <property type="match status" value="1"/>
</dbReference>
<dbReference type="Proteomes" id="UP001050691">
    <property type="component" value="Unassembled WGS sequence"/>
</dbReference>
<evidence type="ECO:0000259" key="1">
    <source>
        <dbReference type="Pfam" id="PF10021"/>
    </source>
</evidence>
<dbReference type="Pfam" id="PF10021">
    <property type="entry name" value="PARG_cat_microb"/>
    <property type="match status" value="1"/>
</dbReference>
<keyword evidence="3" id="KW-1185">Reference proteome</keyword>
<sequence>MSSSRSQRLQIAQTTLDAIKNGSFIKDNQVVYKLPTLVRDTILYQPSDLSNWRSLSSTAVVVCNNTPEISILQISTLEAAALLKDKLEESASGSRIGVLNFASATKPGGGFLSGAQAQEETIARSSTLYPSLISDTAKDFYATHKKDNRGCYYTHSIIWSPDIMVFRNDHGDWHDPYSINIVTCPAVNAGVIRQRAVDLVQEEIRIETVMRERMSRILHVFKIHGVKNLVLGSFGTGVFKNSISMVARLWEFKRVFEQVTSE</sequence>
<dbReference type="AlphaFoldDB" id="A0AAV5A455"/>
<comment type="caution">
    <text evidence="2">The sequence shown here is derived from an EMBL/GenBank/DDBJ whole genome shotgun (WGS) entry which is preliminary data.</text>
</comment>
<dbReference type="EMBL" id="BPWL01000003">
    <property type="protein sequence ID" value="GJJ08407.1"/>
    <property type="molecule type" value="Genomic_DNA"/>
</dbReference>
<dbReference type="InterPro" id="IPR019261">
    <property type="entry name" value="PARG_cat_microbial"/>
</dbReference>
<protein>
    <recommendedName>
        <fullName evidence="1">Microbial-type PARG catalytic domain-containing protein</fullName>
    </recommendedName>
</protein>
<organism evidence="2 3">
    <name type="scientific">Clathrus columnatus</name>
    <dbReference type="NCBI Taxonomy" id="1419009"/>
    <lineage>
        <taxon>Eukaryota</taxon>
        <taxon>Fungi</taxon>
        <taxon>Dikarya</taxon>
        <taxon>Basidiomycota</taxon>
        <taxon>Agaricomycotina</taxon>
        <taxon>Agaricomycetes</taxon>
        <taxon>Phallomycetidae</taxon>
        <taxon>Phallales</taxon>
        <taxon>Clathraceae</taxon>
        <taxon>Clathrus</taxon>
    </lineage>
</organism>
<dbReference type="InterPro" id="IPR043472">
    <property type="entry name" value="Macro_dom-like"/>
</dbReference>
<evidence type="ECO:0000313" key="3">
    <source>
        <dbReference type="Proteomes" id="UP001050691"/>
    </source>
</evidence>
<gene>
    <name evidence="2" type="ORF">Clacol_002623</name>
</gene>
<dbReference type="PANTHER" id="PTHR35596">
    <property type="entry name" value="DUF2263 DOMAIN-CONTAINING PROTEIN"/>
    <property type="match status" value="1"/>
</dbReference>
<name>A0AAV5A455_9AGAM</name>
<reference evidence="2" key="1">
    <citation type="submission" date="2021-10" db="EMBL/GenBank/DDBJ databases">
        <title>De novo Genome Assembly of Clathrus columnatus (Basidiomycota, Fungi) Using Illumina and Nanopore Sequence Data.</title>
        <authorList>
            <person name="Ogiso-Tanaka E."/>
            <person name="Itagaki H."/>
            <person name="Hosoya T."/>
            <person name="Hosaka K."/>
        </authorList>
    </citation>
    <scope>NUCLEOTIDE SEQUENCE</scope>
    <source>
        <strain evidence="2">MO-923</strain>
    </source>
</reference>
<proteinExistence type="predicted"/>
<accession>A0AAV5A455</accession>
<evidence type="ECO:0000313" key="2">
    <source>
        <dbReference type="EMBL" id="GJJ08407.1"/>
    </source>
</evidence>
<dbReference type="Gene3D" id="3.40.220.10">
    <property type="entry name" value="Leucine Aminopeptidase, subunit E, domain 1"/>
    <property type="match status" value="1"/>
</dbReference>